<dbReference type="Proteomes" id="UP000319865">
    <property type="component" value="Unassembled WGS sequence"/>
</dbReference>
<protein>
    <recommendedName>
        <fullName evidence="3">SnoaL-like protein</fullName>
    </recommendedName>
</protein>
<organism evidence="1 2">
    <name type="scientific">Blastococcus colisei</name>
    <dbReference type="NCBI Taxonomy" id="1564162"/>
    <lineage>
        <taxon>Bacteria</taxon>
        <taxon>Bacillati</taxon>
        <taxon>Actinomycetota</taxon>
        <taxon>Actinomycetes</taxon>
        <taxon>Geodermatophilales</taxon>
        <taxon>Geodermatophilaceae</taxon>
        <taxon>Blastococcus</taxon>
    </lineage>
</organism>
<evidence type="ECO:0000313" key="1">
    <source>
        <dbReference type="EMBL" id="TQN42907.1"/>
    </source>
</evidence>
<reference evidence="1 2" key="1">
    <citation type="submission" date="2019-06" db="EMBL/GenBank/DDBJ databases">
        <title>Sequencing the genomes of 1000 actinobacteria strains.</title>
        <authorList>
            <person name="Klenk H.-P."/>
        </authorList>
    </citation>
    <scope>NUCLEOTIDE SEQUENCE [LARGE SCALE GENOMIC DNA]</scope>
    <source>
        <strain evidence="1 2">DSM 46837</strain>
    </source>
</reference>
<comment type="caution">
    <text evidence="1">The sequence shown here is derived from an EMBL/GenBank/DDBJ whole genome shotgun (WGS) entry which is preliminary data.</text>
</comment>
<keyword evidence="2" id="KW-1185">Reference proteome</keyword>
<evidence type="ECO:0000313" key="2">
    <source>
        <dbReference type="Proteomes" id="UP000319865"/>
    </source>
</evidence>
<sequence>MSDPPRDLESLPTEIADLYERFVGSMRAGDLQAASRLAPSISLTAGEAGQETGPLHPQAFQTDEAHHRLLAWYPRAEGRVLLRSGAGWFVVAPGGDGYEIVDAGLKPID</sequence>
<dbReference type="RefSeq" id="WP_142025479.1">
    <property type="nucleotide sequence ID" value="NZ_VFQE01000001.1"/>
</dbReference>
<dbReference type="EMBL" id="VFQE01000001">
    <property type="protein sequence ID" value="TQN42907.1"/>
    <property type="molecule type" value="Genomic_DNA"/>
</dbReference>
<proteinExistence type="predicted"/>
<accession>A0A543PFR2</accession>
<evidence type="ECO:0008006" key="3">
    <source>
        <dbReference type="Google" id="ProtNLM"/>
    </source>
</evidence>
<dbReference type="AlphaFoldDB" id="A0A543PFR2"/>
<name>A0A543PFR2_9ACTN</name>
<gene>
    <name evidence="1" type="ORF">FHU33_2318</name>
</gene>